<keyword evidence="9 11" id="KW-0472">Membrane</keyword>
<dbReference type="RefSeq" id="WP_254740135.1">
    <property type="nucleotide sequence ID" value="NZ_JANCLU010000005.1"/>
</dbReference>
<feature type="transmembrane region" description="Helical" evidence="11">
    <location>
        <begin position="266"/>
        <end position="287"/>
    </location>
</feature>
<feature type="transmembrane region" description="Helical" evidence="11">
    <location>
        <begin position="164"/>
        <end position="187"/>
    </location>
</feature>
<evidence type="ECO:0000256" key="7">
    <source>
        <dbReference type="ARBA" id="ARBA00022692"/>
    </source>
</evidence>
<name>A0ABT1LC57_9HYPH</name>
<evidence type="ECO:0000256" key="2">
    <source>
        <dbReference type="ARBA" id="ARBA00004651"/>
    </source>
</evidence>
<reference evidence="13 14" key="1">
    <citation type="submission" date="2022-07" db="EMBL/GenBank/DDBJ databases">
        <authorList>
            <person name="Li W.-J."/>
            <person name="Deng Q.-Q."/>
        </authorList>
    </citation>
    <scope>NUCLEOTIDE SEQUENCE [LARGE SCALE GENOMIC DNA]</scope>
    <source>
        <strain evidence="13 14">SYSU M60028</strain>
    </source>
</reference>
<feature type="transmembrane region" description="Helical" evidence="11">
    <location>
        <begin position="208"/>
        <end position="230"/>
    </location>
</feature>
<dbReference type="PANTHER" id="PTHR32243">
    <property type="entry name" value="MALTOSE TRANSPORT SYSTEM PERMEASE-RELATED"/>
    <property type="match status" value="1"/>
</dbReference>
<evidence type="ECO:0000256" key="9">
    <source>
        <dbReference type="ARBA" id="ARBA00023136"/>
    </source>
</evidence>
<keyword evidence="5" id="KW-1003">Cell membrane</keyword>
<keyword evidence="14" id="KW-1185">Reference proteome</keyword>
<feature type="transmembrane region" description="Helical" evidence="11">
    <location>
        <begin position="100"/>
        <end position="121"/>
    </location>
</feature>
<comment type="subcellular location">
    <subcellularLocation>
        <location evidence="2 11">Cell membrane</location>
        <topology evidence="2 11">Multi-pass membrane protein</topology>
    </subcellularLocation>
</comment>
<dbReference type="InterPro" id="IPR000515">
    <property type="entry name" value="MetI-like"/>
</dbReference>
<evidence type="ECO:0000256" key="4">
    <source>
        <dbReference type="ARBA" id="ARBA00022448"/>
    </source>
</evidence>
<gene>
    <name evidence="13" type="ORF">NK718_07370</name>
</gene>
<evidence type="ECO:0000256" key="5">
    <source>
        <dbReference type="ARBA" id="ARBA00022475"/>
    </source>
</evidence>
<accession>A0ABT1LC57</accession>
<dbReference type="PROSITE" id="PS50928">
    <property type="entry name" value="ABC_TM1"/>
    <property type="match status" value="1"/>
</dbReference>
<evidence type="ECO:0000256" key="11">
    <source>
        <dbReference type="RuleBase" id="RU363032"/>
    </source>
</evidence>
<dbReference type="InterPro" id="IPR035906">
    <property type="entry name" value="MetI-like_sf"/>
</dbReference>
<evidence type="ECO:0000256" key="10">
    <source>
        <dbReference type="ARBA" id="ARBA00041109"/>
    </source>
</evidence>
<sequence>MSLAADAPAGRLRAAVDPPRRRTLRQLLRVWGHRLLIWTLAFAFVAFSLLPLAWGVSTALKTKEAVYAFPPVWIPSPATLENFAAVFANPALFSSFLNTLVIALATTAIALVVGVLGAYGFSRYRFPGRDTLLWSLLFTKLFPRVVVIVPFFVTLRWLDLMNTYPGLVLVYLMAIFPVAIWMLKGFFDNIPIEIEEAAIMDGCSLPQLLWLVVIPISRPALAAVAMYSFIIAWNEFLFALVFTNGLSRRPLSVALAFFIDENGIRWGELMAASIVMSLPALVVFSIAQKMLVRGLSEGAVKG</sequence>
<comment type="caution">
    <text evidence="13">The sequence shown here is derived from an EMBL/GenBank/DDBJ whole genome shotgun (WGS) entry which is preliminary data.</text>
</comment>
<evidence type="ECO:0000313" key="13">
    <source>
        <dbReference type="EMBL" id="MCP8938330.1"/>
    </source>
</evidence>
<dbReference type="PANTHER" id="PTHR32243:SF50">
    <property type="entry name" value="MALTOSE_MALTODEXTRIN TRANSPORT SYSTEM PERMEASE PROTEIN MALG"/>
    <property type="match status" value="1"/>
</dbReference>
<dbReference type="CDD" id="cd06261">
    <property type="entry name" value="TM_PBP2"/>
    <property type="match status" value="1"/>
</dbReference>
<keyword evidence="7 11" id="KW-0812">Transmembrane</keyword>
<keyword evidence="4 11" id="KW-0813">Transport</keyword>
<evidence type="ECO:0000256" key="1">
    <source>
        <dbReference type="ARBA" id="ARBA00002264"/>
    </source>
</evidence>
<organism evidence="13 14">
    <name type="scientific">Alsobacter ponti</name>
    <dbReference type="NCBI Taxonomy" id="2962936"/>
    <lineage>
        <taxon>Bacteria</taxon>
        <taxon>Pseudomonadati</taxon>
        <taxon>Pseudomonadota</taxon>
        <taxon>Alphaproteobacteria</taxon>
        <taxon>Hyphomicrobiales</taxon>
        <taxon>Alsobacteraceae</taxon>
        <taxon>Alsobacter</taxon>
    </lineage>
</organism>
<keyword evidence="8 11" id="KW-1133">Transmembrane helix</keyword>
<comment type="function">
    <text evidence="1">Part of the ABC transporter complex MalEFGK involved in maltose/maltodextrin import. Probably responsible for the translocation of the substrate across the membrane.</text>
</comment>
<feature type="transmembrane region" description="Helical" evidence="11">
    <location>
        <begin position="141"/>
        <end position="158"/>
    </location>
</feature>
<proteinExistence type="inferred from homology"/>
<protein>
    <recommendedName>
        <fullName evidence="10">Maltose/maltodextrin transport system permease protein MalG</fullName>
    </recommendedName>
</protein>
<dbReference type="SUPFAM" id="SSF161098">
    <property type="entry name" value="MetI-like"/>
    <property type="match status" value="1"/>
</dbReference>
<evidence type="ECO:0000256" key="8">
    <source>
        <dbReference type="ARBA" id="ARBA00022989"/>
    </source>
</evidence>
<feature type="transmembrane region" description="Helical" evidence="11">
    <location>
        <begin position="35"/>
        <end position="54"/>
    </location>
</feature>
<dbReference type="Proteomes" id="UP001205890">
    <property type="component" value="Unassembled WGS sequence"/>
</dbReference>
<dbReference type="InterPro" id="IPR050901">
    <property type="entry name" value="BP-dep_ABC_trans_perm"/>
</dbReference>
<evidence type="ECO:0000256" key="6">
    <source>
        <dbReference type="ARBA" id="ARBA00022597"/>
    </source>
</evidence>
<keyword evidence="6" id="KW-0762">Sugar transport</keyword>
<evidence type="ECO:0000256" key="3">
    <source>
        <dbReference type="ARBA" id="ARBA00009047"/>
    </source>
</evidence>
<dbReference type="EMBL" id="JANCLU010000005">
    <property type="protein sequence ID" value="MCP8938330.1"/>
    <property type="molecule type" value="Genomic_DNA"/>
</dbReference>
<evidence type="ECO:0000259" key="12">
    <source>
        <dbReference type="PROSITE" id="PS50928"/>
    </source>
</evidence>
<evidence type="ECO:0000313" key="14">
    <source>
        <dbReference type="Proteomes" id="UP001205890"/>
    </source>
</evidence>
<feature type="domain" description="ABC transmembrane type-1" evidence="12">
    <location>
        <begin position="96"/>
        <end position="287"/>
    </location>
</feature>
<dbReference type="Gene3D" id="1.10.3720.10">
    <property type="entry name" value="MetI-like"/>
    <property type="match status" value="1"/>
</dbReference>
<dbReference type="Pfam" id="PF00528">
    <property type="entry name" value="BPD_transp_1"/>
    <property type="match status" value="1"/>
</dbReference>
<comment type="similarity">
    <text evidence="3">Belongs to the binding-protein-dependent transport system permease family. MalFG subfamily.</text>
</comment>